<feature type="binding site" evidence="10">
    <location>
        <position position="212"/>
    </location>
    <ligand>
        <name>Mg(2+)</name>
        <dbReference type="ChEBI" id="CHEBI:18420"/>
        <label>2</label>
    </ligand>
</feature>
<keyword evidence="12" id="KW-0472">Membrane</keyword>
<dbReference type="AlphaFoldDB" id="A0A671UG02"/>
<evidence type="ECO:0000256" key="4">
    <source>
        <dbReference type="ARBA" id="ARBA00022723"/>
    </source>
</evidence>
<dbReference type="GO" id="GO:0006284">
    <property type="term" value="P:base-excision repair"/>
    <property type="evidence" value="ECO:0007669"/>
    <property type="project" value="TreeGrafter"/>
</dbReference>
<protein>
    <recommendedName>
        <fullName evidence="3">exodeoxyribonuclease III</fullName>
        <ecNumber evidence="3">3.1.11.2</ecNumber>
    </recommendedName>
</protein>
<evidence type="ECO:0000256" key="12">
    <source>
        <dbReference type="SAM" id="Phobius"/>
    </source>
</evidence>
<dbReference type="InterPro" id="IPR005135">
    <property type="entry name" value="Endo/exonuclease/phosphatase"/>
</dbReference>
<comment type="catalytic activity">
    <reaction evidence="1">
        <text>Exonucleolytic cleavage in the 3'- to 5'-direction to yield nucleoside 5'-phosphates.</text>
        <dbReference type="EC" id="3.1.11.2"/>
    </reaction>
</comment>
<organism evidence="14 15">
    <name type="scientific">Sparus aurata</name>
    <name type="common">Gilthead sea bream</name>
    <dbReference type="NCBI Taxonomy" id="8175"/>
    <lineage>
        <taxon>Eukaryota</taxon>
        <taxon>Metazoa</taxon>
        <taxon>Chordata</taxon>
        <taxon>Craniata</taxon>
        <taxon>Vertebrata</taxon>
        <taxon>Euteleostomi</taxon>
        <taxon>Actinopterygii</taxon>
        <taxon>Neopterygii</taxon>
        <taxon>Teleostei</taxon>
        <taxon>Neoteleostei</taxon>
        <taxon>Acanthomorphata</taxon>
        <taxon>Eupercaria</taxon>
        <taxon>Spariformes</taxon>
        <taxon>Sparidae</taxon>
        <taxon>Sparus</taxon>
    </lineage>
</organism>
<evidence type="ECO:0000256" key="8">
    <source>
        <dbReference type="ARBA" id="ARBA00023204"/>
    </source>
</evidence>
<keyword evidence="15" id="KW-1185">Reference proteome</keyword>
<keyword evidence="6" id="KW-0378">Hydrolase</keyword>
<dbReference type="PANTHER" id="PTHR22748:SF26">
    <property type="entry name" value="ENDONUCLEASE_EXONUCLEASE_PHOSPHATASE DOMAIN-CONTAINING PROTEIN"/>
    <property type="match status" value="1"/>
</dbReference>
<name>A0A671UG02_SPAAU</name>
<evidence type="ECO:0000259" key="13">
    <source>
        <dbReference type="Pfam" id="PF03372"/>
    </source>
</evidence>
<dbReference type="SUPFAM" id="SSF56219">
    <property type="entry name" value="DNase I-like"/>
    <property type="match status" value="1"/>
</dbReference>
<dbReference type="Pfam" id="PF03372">
    <property type="entry name" value="Exo_endo_phos"/>
    <property type="match status" value="1"/>
</dbReference>
<reference evidence="14" key="3">
    <citation type="submission" date="2025-09" db="UniProtKB">
        <authorList>
            <consortium name="Ensembl"/>
        </authorList>
    </citation>
    <scope>IDENTIFICATION</scope>
</reference>
<evidence type="ECO:0000256" key="9">
    <source>
        <dbReference type="PIRSR" id="PIRSR604808-1"/>
    </source>
</evidence>
<proteinExistence type="inferred from homology"/>
<feature type="active site" description="Proton acceptor" evidence="9">
    <location>
        <position position="300"/>
    </location>
</feature>
<evidence type="ECO:0000256" key="6">
    <source>
        <dbReference type="ARBA" id="ARBA00022801"/>
    </source>
</evidence>
<keyword evidence="10" id="KW-0464">Manganese</keyword>
<evidence type="ECO:0000256" key="11">
    <source>
        <dbReference type="PIRSR" id="PIRSR604808-3"/>
    </source>
</evidence>
<keyword evidence="8" id="KW-0234">DNA repair</keyword>
<keyword evidence="12" id="KW-0812">Transmembrane</keyword>
<evidence type="ECO:0000313" key="14">
    <source>
        <dbReference type="Ensembl" id="ENSSAUP00010013321.1"/>
    </source>
</evidence>
<dbReference type="GO" id="GO:0008081">
    <property type="term" value="F:phosphoric diester hydrolase activity"/>
    <property type="evidence" value="ECO:0007669"/>
    <property type="project" value="TreeGrafter"/>
</dbReference>
<reference evidence="14" key="2">
    <citation type="submission" date="2025-08" db="UniProtKB">
        <authorList>
            <consortium name="Ensembl"/>
        </authorList>
    </citation>
    <scope>IDENTIFICATION</scope>
</reference>
<feature type="site" description="Transition state stabilizer" evidence="11">
    <location>
        <position position="214"/>
    </location>
</feature>
<dbReference type="Ensembl" id="ENSSAUT00010014170.1">
    <property type="protein sequence ID" value="ENSSAUP00010013321.1"/>
    <property type="gene ID" value="ENSSAUG00010006338.1"/>
</dbReference>
<dbReference type="GO" id="GO:0046872">
    <property type="term" value="F:metal ion binding"/>
    <property type="evidence" value="ECO:0007669"/>
    <property type="project" value="UniProtKB-KW"/>
</dbReference>
<accession>A0A671UG02</accession>
<feature type="active site" description="Proton donor/acceptor" evidence="9">
    <location>
        <position position="212"/>
    </location>
</feature>
<evidence type="ECO:0000313" key="15">
    <source>
        <dbReference type="Proteomes" id="UP000472265"/>
    </source>
</evidence>
<evidence type="ECO:0000256" key="2">
    <source>
        <dbReference type="ARBA" id="ARBA00007092"/>
    </source>
</evidence>
<dbReference type="PANTHER" id="PTHR22748">
    <property type="entry name" value="AP ENDONUCLEASE"/>
    <property type="match status" value="1"/>
</dbReference>
<feature type="binding site" evidence="10">
    <location>
        <position position="214"/>
    </location>
    <ligand>
        <name>Mg(2+)</name>
        <dbReference type="ChEBI" id="CHEBI:18420"/>
        <label>1</label>
    </ligand>
</feature>
<dbReference type="EC" id="3.1.11.2" evidence="3"/>
<dbReference type="GeneTree" id="ENSGT01120000272313"/>
<keyword evidence="7 10" id="KW-0460">Magnesium</keyword>
<dbReference type="OMA" id="EMTIINI"/>
<dbReference type="InParanoid" id="A0A671UG02"/>
<dbReference type="GO" id="GO:0008311">
    <property type="term" value="F:double-stranded DNA 3'-5' DNA exonuclease activity"/>
    <property type="evidence" value="ECO:0007669"/>
    <property type="project" value="UniProtKB-EC"/>
</dbReference>
<dbReference type="GO" id="GO:0003906">
    <property type="term" value="F:DNA-(apurinic or apyrimidinic site) endonuclease activity"/>
    <property type="evidence" value="ECO:0007669"/>
    <property type="project" value="TreeGrafter"/>
</dbReference>
<comment type="cofactor">
    <cofactor evidence="10">
        <name>Mg(2+)</name>
        <dbReference type="ChEBI" id="CHEBI:18420"/>
    </cofactor>
    <cofactor evidence="10">
        <name>Mn(2+)</name>
        <dbReference type="ChEBI" id="CHEBI:29035"/>
    </cofactor>
    <text evidence="10">Probably binds two magnesium or manganese ions per subunit.</text>
</comment>
<comment type="similarity">
    <text evidence="2">Belongs to the DNA repair enzymes AP/ExoA family.</text>
</comment>
<dbReference type="CDD" id="cd09076">
    <property type="entry name" value="L1-EN"/>
    <property type="match status" value="1"/>
</dbReference>
<evidence type="ECO:0000256" key="5">
    <source>
        <dbReference type="ARBA" id="ARBA00022763"/>
    </source>
</evidence>
<dbReference type="Gene3D" id="3.60.10.10">
    <property type="entry name" value="Endonuclease/exonuclease/phosphatase"/>
    <property type="match status" value="1"/>
</dbReference>
<dbReference type="Proteomes" id="UP000472265">
    <property type="component" value="Chromosome 4"/>
</dbReference>
<feature type="binding site" evidence="10">
    <location>
        <position position="300"/>
    </location>
    <ligand>
        <name>Mg(2+)</name>
        <dbReference type="ChEBI" id="CHEBI:18420"/>
        <label>1</label>
    </ligand>
</feature>
<reference evidence="14" key="1">
    <citation type="submission" date="2021-04" db="EMBL/GenBank/DDBJ databases">
        <authorList>
            <consortium name="Wellcome Sanger Institute Data Sharing"/>
        </authorList>
    </citation>
    <scope>NUCLEOTIDE SEQUENCE [LARGE SCALE GENOMIC DNA]</scope>
</reference>
<sequence>MWISIKSYDCYRFWREMKERRVQGFTLLWEDVVRVFQVWVYVCLFCFFSFFAAAAASFFSFLLYKYICIMTNSSNIKITSWNVRGLRKITKLKQVMSRIRHLKSKIIFLQETHLTFADLKRVQSRWPGQVIHACYNNYARGVLILIHRTIPLQIVKTIQDPGGRYVIVQCNILSMTWNLVSIYGPNEDNPSFFKNIFLELSTMNGFFLLGGDFNCALNPTIDRSTGRDTGKTQTRESLKQFIEDLNLVDVWRERNLDKKHYSCYSSTFKSHSRIDYFIVSRELLPKISECWYNGIVISDHAAVSLKIQTNKIVHSPP</sequence>
<feature type="binding site" evidence="10">
    <location>
        <position position="111"/>
    </location>
    <ligand>
        <name>Mg(2+)</name>
        <dbReference type="ChEBI" id="CHEBI:18420"/>
        <label>1</label>
    </ligand>
</feature>
<dbReference type="InterPro" id="IPR036691">
    <property type="entry name" value="Endo/exonu/phosph_ase_sf"/>
</dbReference>
<feature type="transmembrane region" description="Helical" evidence="12">
    <location>
        <begin position="38"/>
        <end position="64"/>
    </location>
</feature>
<evidence type="ECO:0000256" key="10">
    <source>
        <dbReference type="PIRSR" id="PIRSR604808-2"/>
    </source>
</evidence>
<evidence type="ECO:0000256" key="7">
    <source>
        <dbReference type="ARBA" id="ARBA00022842"/>
    </source>
</evidence>
<feature type="binding site" evidence="10">
    <location>
        <position position="299"/>
    </location>
    <ligand>
        <name>Mg(2+)</name>
        <dbReference type="ChEBI" id="CHEBI:18420"/>
        <label>1</label>
    </ligand>
</feature>
<evidence type="ECO:0000256" key="1">
    <source>
        <dbReference type="ARBA" id="ARBA00000493"/>
    </source>
</evidence>
<dbReference type="InterPro" id="IPR004808">
    <property type="entry name" value="AP_endonuc_1"/>
</dbReference>
<evidence type="ECO:0000256" key="3">
    <source>
        <dbReference type="ARBA" id="ARBA00012115"/>
    </source>
</evidence>
<dbReference type="GO" id="GO:0005634">
    <property type="term" value="C:nucleus"/>
    <property type="evidence" value="ECO:0007669"/>
    <property type="project" value="TreeGrafter"/>
</dbReference>
<keyword evidence="4 10" id="KW-0479">Metal-binding</keyword>
<keyword evidence="12" id="KW-1133">Transmembrane helix</keyword>
<feature type="site" description="Interaction with DNA substrate" evidence="11">
    <location>
        <position position="300"/>
    </location>
</feature>
<feature type="domain" description="Endonuclease/exonuclease/phosphatase" evidence="13">
    <location>
        <begin position="80"/>
        <end position="300"/>
    </location>
</feature>
<feature type="binding site" evidence="10">
    <location>
        <position position="82"/>
    </location>
    <ligand>
        <name>Mg(2+)</name>
        <dbReference type="ChEBI" id="CHEBI:18420"/>
        <label>1</label>
    </ligand>
</feature>
<feature type="site" description="Important for catalytic activity" evidence="11">
    <location>
        <position position="275"/>
    </location>
</feature>
<feature type="active site" evidence="9">
    <location>
        <position position="183"/>
    </location>
</feature>
<keyword evidence="5" id="KW-0227">DNA damage</keyword>